<reference evidence="1" key="1">
    <citation type="journal article" date="2014" name="Front. Microbiol.">
        <title>High frequency of phylogenetically diverse reductive dehalogenase-homologous genes in deep subseafloor sedimentary metagenomes.</title>
        <authorList>
            <person name="Kawai M."/>
            <person name="Futagami T."/>
            <person name="Toyoda A."/>
            <person name="Takaki Y."/>
            <person name="Nishi S."/>
            <person name="Hori S."/>
            <person name="Arai W."/>
            <person name="Tsubouchi T."/>
            <person name="Morono Y."/>
            <person name="Uchiyama I."/>
            <person name="Ito T."/>
            <person name="Fujiyama A."/>
            <person name="Inagaki F."/>
            <person name="Takami H."/>
        </authorList>
    </citation>
    <scope>NUCLEOTIDE SEQUENCE</scope>
    <source>
        <strain evidence="1">Expedition CK06-06</strain>
    </source>
</reference>
<dbReference type="EMBL" id="BARW01008438">
    <property type="protein sequence ID" value="GAI84406.1"/>
    <property type="molecule type" value="Genomic_DNA"/>
</dbReference>
<evidence type="ECO:0000313" key="1">
    <source>
        <dbReference type="EMBL" id="GAI84406.1"/>
    </source>
</evidence>
<comment type="caution">
    <text evidence="1">The sequence shown here is derived from an EMBL/GenBank/DDBJ whole genome shotgun (WGS) entry which is preliminary data.</text>
</comment>
<feature type="non-terminal residue" evidence="1">
    <location>
        <position position="176"/>
    </location>
</feature>
<gene>
    <name evidence="1" type="ORF">S12H4_17289</name>
</gene>
<sequence length="176" mass="19785">MAKVKAKYEAKGKPLTEAGLMRVASYELTDYWHIIMRHRPTMLSLNNKADGNGDGEPSEIIDFLADDTIDIVARLDARRCLQGMPRRLVQIAYKRYAGYKLTAQEQHYLGHYRASLKRGLFLEQLNIEGKRSGNGFVAHRAMLVNALSRALADRVMLMDLTIGRKGFVGYLKALGG</sequence>
<accession>X1SZ43</accession>
<proteinExistence type="predicted"/>
<protein>
    <submittedName>
        <fullName evidence="1">Uncharacterized protein</fullName>
    </submittedName>
</protein>
<organism evidence="1">
    <name type="scientific">marine sediment metagenome</name>
    <dbReference type="NCBI Taxonomy" id="412755"/>
    <lineage>
        <taxon>unclassified sequences</taxon>
        <taxon>metagenomes</taxon>
        <taxon>ecological metagenomes</taxon>
    </lineage>
</organism>
<dbReference type="AlphaFoldDB" id="X1SZ43"/>
<name>X1SZ43_9ZZZZ</name>